<dbReference type="Proteomes" id="UP000663874">
    <property type="component" value="Unassembled WGS sequence"/>
</dbReference>
<sequence>SSSYNDNLGEISYILEKQNSKLLSSFISQFYQSILILKHWAWQLISQNSDQWIKNSNYVELFRILALFNKNLIFNYEDIETNMKGSLLFPETIECINTIFERFEKLNNENDPSRNYVMTDQYKFYLNQLRQSPLSQSIFTAKQLFYIKTCSFFLGVYLFVKGPDFSYLSEELIHHFDIDYVQIILLHTYTIESWRWREEKGIDIKIIFPTELTVCEHIDALIHIIDYKPIYQSIKI</sequence>
<dbReference type="EMBL" id="CAJOBE010020887">
    <property type="protein sequence ID" value="CAF4239885.1"/>
    <property type="molecule type" value="Genomic_DNA"/>
</dbReference>
<proteinExistence type="predicted"/>
<feature type="non-terminal residue" evidence="1">
    <location>
        <position position="1"/>
    </location>
</feature>
<name>A0A820DYA7_9BILA</name>
<organism evidence="1 2">
    <name type="scientific">Rotaria sordida</name>
    <dbReference type="NCBI Taxonomy" id="392033"/>
    <lineage>
        <taxon>Eukaryota</taxon>
        <taxon>Metazoa</taxon>
        <taxon>Spiralia</taxon>
        <taxon>Gnathifera</taxon>
        <taxon>Rotifera</taxon>
        <taxon>Eurotatoria</taxon>
        <taxon>Bdelloidea</taxon>
        <taxon>Philodinida</taxon>
        <taxon>Philodinidae</taxon>
        <taxon>Rotaria</taxon>
    </lineage>
</organism>
<accession>A0A820DYA7</accession>
<comment type="caution">
    <text evidence="1">The sequence shown here is derived from an EMBL/GenBank/DDBJ whole genome shotgun (WGS) entry which is preliminary data.</text>
</comment>
<protein>
    <submittedName>
        <fullName evidence="1">Uncharacterized protein</fullName>
    </submittedName>
</protein>
<dbReference type="AlphaFoldDB" id="A0A820DYA7"/>
<gene>
    <name evidence="1" type="ORF">FNK824_LOCUS38114</name>
</gene>
<evidence type="ECO:0000313" key="1">
    <source>
        <dbReference type="EMBL" id="CAF4239885.1"/>
    </source>
</evidence>
<evidence type="ECO:0000313" key="2">
    <source>
        <dbReference type="Proteomes" id="UP000663874"/>
    </source>
</evidence>
<reference evidence="1" key="1">
    <citation type="submission" date="2021-02" db="EMBL/GenBank/DDBJ databases">
        <authorList>
            <person name="Nowell W R."/>
        </authorList>
    </citation>
    <scope>NUCLEOTIDE SEQUENCE</scope>
</reference>